<dbReference type="EMBL" id="KB908937">
    <property type="protein sequence ID" value="EOB14349.1"/>
    <property type="molecule type" value="Genomic_DNA"/>
</dbReference>
<dbReference type="PANTHER" id="PTHR23503:SF8">
    <property type="entry name" value="FACILITATED GLUCOSE TRANSPORTER PROTEIN 1"/>
    <property type="match status" value="1"/>
</dbReference>
<name>R0M8R7_NOSB1</name>
<reference evidence="9 10" key="1">
    <citation type="journal article" date="2013" name="BMC Genomics">
        <title>Comparative genomics of parasitic silkworm microsporidia reveal an association between genome expansion and host adaptation.</title>
        <authorList>
            <person name="Pan G."/>
            <person name="Xu J."/>
            <person name="Li T."/>
            <person name="Xia Q."/>
            <person name="Liu S.L."/>
            <person name="Zhang G."/>
            <person name="Li S."/>
            <person name="Li C."/>
            <person name="Liu H."/>
            <person name="Yang L."/>
            <person name="Liu T."/>
            <person name="Zhang X."/>
            <person name="Wu Z."/>
            <person name="Fan W."/>
            <person name="Dang X."/>
            <person name="Xiang H."/>
            <person name="Tao M."/>
            <person name="Li Y."/>
            <person name="Hu J."/>
            <person name="Li Z."/>
            <person name="Lin L."/>
            <person name="Luo J."/>
            <person name="Geng L."/>
            <person name="Wang L."/>
            <person name="Long M."/>
            <person name="Wan Y."/>
            <person name="He N."/>
            <person name="Zhang Z."/>
            <person name="Lu C."/>
            <person name="Keeling P.J."/>
            <person name="Wang J."/>
            <person name="Xiang Z."/>
            <person name="Zhou Z."/>
        </authorList>
    </citation>
    <scope>NUCLEOTIDE SEQUENCE [LARGE SCALE GENOMIC DNA]</scope>
    <source>
        <strain evidence="10">CQ1 / CVCC 102059</strain>
    </source>
</reference>
<dbReference type="HOGENOM" id="CLU_001265_30_14_1"/>
<evidence type="ECO:0000256" key="6">
    <source>
        <dbReference type="ARBA" id="ARBA00023136"/>
    </source>
</evidence>
<dbReference type="InterPro" id="IPR045263">
    <property type="entry name" value="GLUT"/>
</dbReference>
<evidence type="ECO:0000256" key="2">
    <source>
        <dbReference type="ARBA" id="ARBA00010992"/>
    </source>
</evidence>
<dbReference type="InterPro" id="IPR003663">
    <property type="entry name" value="Sugar/inositol_transpt"/>
</dbReference>
<sequence length="398" mass="44928">MKSHKSVFFSSVVASMSSFTFGMLFTSIGLIIPVLEVDYKKQNLSYEFGTYVSLFATIVFLGAFVSSYFAYLLDRISKDKILLYNNMFYFVGCLILLKFPLVYAGLIARFLIGLGVGITCCTVPGYIFLISNDSNRGFYMSFNSIGIVTGLVFGKVLNVFVTEKHWEMGFFGIAIYLFLHSLLLLTLKKEKETGDDTQSTKQLTIMQLLNAPGSFKSIVIALAFHIAQHACGIDYFSVFTDELFDKNDQYAGYKSIGCLTFSAIVCMISAGFIDKLGRKQTIIISSFILMVSTAIMGMKYVNIYIALIYMFGFNVGLSSIPWFITNEVFPVEYHNAAQRMCVGINWLSAFILSVFLKPAHERYGDSFYFFYSFNMMAFILFVVLLFKETKGKSIVKFQ</sequence>
<feature type="transmembrane region" description="Helical" evidence="7">
    <location>
        <begin position="303"/>
        <end position="324"/>
    </location>
</feature>
<dbReference type="Proteomes" id="UP000016927">
    <property type="component" value="Unassembled WGS sequence"/>
</dbReference>
<dbReference type="SUPFAM" id="SSF103473">
    <property type="entry name" value="MFS general substrate transporter"/>
    <property type="match status" value="1"/>
</dbReference>
<evidence type="ECO:0000256" key="3">
    <source>
        <dbReference type="ARBA" id="ARBA00022448"/>
    </source>
</evidence>
<gene>
    <name evidence="9" type="primary">GTR3</name>
    <name evidence="9" type="ORF">NBO_29g0031</name>
</gene>
<dbReference type="InterPro" id="IPR005828">
    <property type="entry name" value="MFS_sugar_transport-like"/>
</dbReference>
<comment type="similarity">
    <text evidence="2">Belongs to the major facilitator superfamily. Sugar transporter (TC 2.A.1.1) family.</text>
</comment>
<evidence type="ECO:0000256" key="1">
    <source>
        <dbReference type="ARBA" id="ARBA00004141"/>
    </source>
</evidence>
<dbReference type="AlphaFoldDB" id="R0M8R7"/>
<dbReference type="PROSITE" id="PS50850">
    <property type="entry name" value="MFS"/>
    <property type="match status" value="1"/>
</dbReference>
<feature type="transmembrane region" description="Helical" evidence="7">
    <location>
        <begin position="7"/>
        <end position="32"/>
    </location>
</feature>
<dbReference type="GO" id="GO:0015149">
    <property type="term" value="F:hexose transmembrane transporter activity"/>
    <property type="evidence" value="ECO:0007669"/>
    <property type="project" value="TreeGrafter"/>
</dbReference>
<dbReference type="PRINTS" id="PR00171">
    <property type="entry name" value="SUGRTRNSPORT"/>
</dbReference>
<dbReference type="STRING" id="578461.R0M8R7"/>
<dbReference type="InterPro" id="IPR005829">
    <property type="entry name" value="Sugar_transporter_CS"/>
</dbReference>
<dbReference type="Pfam" id="PF00083">
    <property type="entry name" value="Sugar_tr"/>
    <property type="match status" value="2"/>
</dbReference>
<keyword evidence="5 7" id="KW-1133">Transmembrane helix</keyword>
<keyword evidence="4 7" id="KW-0812">Transmembrane</keyword>
<feature type="domain" description="Major facilitator superfamily (MFS) profile" evidence="8">
    <location>
        <begin position="10"/>
        <end position="390"/>
    </location>
</feature>
<feature type="transmembrane region" description="Helical" evidence="7">
    <location>
        <begin position="368"/>
        <end position="386"/>
    </location>
</feature>
<keyword evidence="6 7" id="KW-0472">Membrane</keyword>
<dbReference type="InterPro" id="IPR020846">
    <property type="entry name" value="MFS_dom"/>
</dbReference>
<comment type="subcellular location">
    <subcellularLocation>
        <location evidence="1">Membrane</location>
        <topology evidence="1">Multi-pass membrane protein</topology>
    </subcellularLocation>
</comment>
<dbReference type="OrthoDB" id="2196240at2759"/>
<dbReference type="PANTHER" id="PTHR23503">
    <property type="entry name" value="SOLUTE CARRIER FAMILY 2"/>
    <property type="match status" value="1"/>
</dbReference>
<feature type="transmembrane region" description="Helical" evidence="7">
    <location>
        <begin position="250"/>
        <end position="273"/>
    </location>
</feature>
<evidence type="ECO:0000256" key="7">
    <source>
        <dbReference type="SAM" id="Phobius"/>
    </source>
</evidence>
<evidence type="ECO:0000256" key="4">
    <source>
        <dbReference type="ARBA" id="ARBA00022692"/>
    </source>
</evidence>
<proteinExistence type="inferred from homology"/>
<feature type="transmembrane region" description="Helical" evidence="7">
    <location>
        <begin position="83"/>
        <end position="104"/>
    </location>
</feature>
<dbReference type="InterPro" id="IPR036259">
    <property type="entry name" value="MFS_trans_sf"/>
</dbReference>
<accession>R0M8R7</accession>
<feature type="transmembrane region" description="Helical" evidence="7">
    <location>
        <begin position="52"/>
        <end position="71"/>
    </location>
</feature>
<dbReference type="VEuPathDB" id="MicrosporidiaDB:NBO_29g0031"/>
<protein>
    <submittedName>
        <fullName evidence="9">Solute carrier family 2, facilitated glucose transporter member 3</fullName>
    </submittedName>
</protein>
<dbReference type="PROSITE" id="PS00216">
    <property type="entry name" value="SUGAR_TRANSPORT_1"/>
    <property type="match status" value="1"/>
</dbReference>
<evidence type="ECO:0000256" key="5">
    <source>
        <dbReference type="ARBA" id="ARBA00022989"/>
    </source>
</evidence>
<feature type="transmembrane region" description="Helical" evidence="7">
    <location>
        <begin position="142"/>
        <end position="162"/>
    </location>
</feature>
<evidence type="ECO:0000313" key="10">
    <source>
        <dbReference type="Proteomes" id="UP000016927"/>
    </source>
</evidence>
<dbReference type="GO" id="GO:0016020">
    <property type="term" value="C:membrane"/>
    <property type="evidence" value="ECO:0007669"/>
    <property type="project" value="UniProtKB-SubCell"/>
</dbReference>
<feature type="transmembrane region" description="Helical" evidence="7">
    <location>
        <begin position="208"/>
        <end position="230"/>
    </location>
</feature>
<feature type="transmembrane region" description="Helical" evidence="7">
    <location>
        <begin position="168"/>
        <end position="187"/>
    </location>
</feature>
<keyword evidence="9" id="KW-0762">Sugar transport</keyword>
<evidence type="ECO:0000313" key="9">
    <source>
        <dbReference type="EMBL" id="EOB14349.1"/>
    </source>
</evidence>
<evidence type="ECO:0000259" key="8">
    <source>
        <dbReference type="PROSITE" id="PS50850"/>
    </source>
</evidence>
<keyword evidence="3" id="KW-0813">Transport</keyword>
<feature type="transmembrane region" description="Helical" evidence="7">
    <location>
        <begin position="110"/>
        <end position="130"/>
    </location>
</feature>
<organism evidence="9 10">
    <name type="scientific">Nosema bombycis (strain CQ1 / CVCC 102059)</name>
    <name type="common">Microsporidian parasite</name>
    <name type="synonym">Pebrine of silkworm</name>
    <dbReference type="NCBI Taxonomy" id="578461"/>
    <lineage>
        <taxon>Eukaryota</taxon>
        <taxon>Fungi</taxon>
        <taxon>Fungi incertae sedis</taxon>
        <taxon>Microsporidia</taxon>
        <taxon>Nosematidae</taxon>
        <taxon>Nosema</taxon>
    </lineage>
</organism>
<keyword evidence="10" id="KW-1185">Reference proteome</keyword>
<dbReference type="Gene3D" id="1.20.1250.20">
    <property type="entry name" value="MFS general substrate transporter like domains"/>
    <property type="match status" value="2"/>
</dbReference>
<dbReference type="OMA" id="YWCLDIG"/>